<evidence type="ECO:0000256" key="5">
    <source>
        <dbReference type="PIRSR" id="PIRSR602401-1"/>
    </source>
</evidence>
<dbReference type="RefSeq" id="XP_017998422.1">
    <property type="nucleotide sequence ID" value="XM_018141070.1"/>
</dbReference>
<keyword evidence="5 6" id="KW-0349">Heme</keyword>
<evidence type="ECO:0000256" key="3">
    <source>
        <dbReference type="ARBA" id="ARBA00023002"/>
    </source>
</evidence>
<dbReference type="GO" id="GO:0020037">
    <property type="term" value="F:heme binding"/>
    <property type="evidence" value="ECO:0007669"/>
    <property type="project" value="InterPro"/>
</dbReference>
<dbReference type="InterPro" id="IPR017972">
    <property type="entry name" value="Cyt_P450_CS"/>
</dbReference>
<dbReference type="GO" id="GO:0008168">
    <property type="term" value="F:methyltransferase activity"/>
    <property type="evidence" value="ECO:0007669"/>
    <property type="project" value="UniProtKB-KW"/>
</dbReference>
<comment type="caution">
    <text evidence="7">The sequence shown here is derived from an EMBL/GenBank/DDBJ whole genome shotgun (WGS) entry which is preliminary data.</text>
</comment>
<dbReference type="AlphaFoldDB" id="A0A0N0NL01"/>
<proteinExistence type="inferred from homology"/>
<accession>A0A0N0NL01</accession>
<dbReference type="InterPro" id="IPR036396">
    <property type="entry name" value="Cyt_P450_sf"/>
</dbReference>
<keyword evidence="7" id="KW-0489">Methyltransferase</keyword>
<keyword evidence="3 6" id="KW-0560">Oxidoreductase</keyword>
<evidence type="ECO:0000256" key="1">
    <source>
        <dbReference type="ARBA" id="ARBA00001971"/>
    </source>
</evidence>
<dbReference type="CDD" id="cd11060">
    <property type="entry name" value="CYP57A1-like"/>
    <property type="match status" value="1"/>
</dbReference>
<dbReference type="Pfam" id="PF00067">
    <property type="entry name" value="p450"/>
    <property type="match status" value="1"/>
</dbReference>
<sequence length="432" mass="48585">MEHVQRALHKKHGQLIRIAPNECACSDPQAIRDIYRTQGPLTKTDFYHVWTGGMSKYPDHFAVVDEKLHAQRRRTVNHVYSLSNILQSERHIDDCIKVIMSKFNELANGSTHVDIGEWMQWYAFDVIGELYFGKMFGFMQNSHDHGNYIESLDNLIPPIAKARKAMSAIGHISTAAKDCVGRRLRGEDDVERRDILNQLLDIVASKGEKDDFQVPEVEQEAYSGLFAGSDTTAIALRAVLYYLMKHPAAYHKLQTELDRATEEGILSPIVQYNEAIKLPYLCACIKEAMRLHPSVGLTMPRIAPVGGLSVGGHTVPEGYNVGMNAAVVHRDVTVFGPDPDAFRPERWLAGDGDLDEKASSLMGRSLLYFGAGTRTCIGKNISLSELHKLTPQMLREFDLQLVQPDLVWETTNAWFNKQTGIVVTMRKRGQQH</sequence>
<comment type="cofactor">
    <cofactor evidence="1 5">
        <name>heme</name>
        <dbReference type="ChEBI" id="CHEBI:30413"/>
    </cofactor>
</comment>
<dbReference type="PANTHER" id="PTHR24305">
    <property type="entry name" value="CYTOCHROME P450"/>
    <property type="match status" value="1"/>
</dbReference>
<comment type="similarity">
    <text evidence="6">Belongs to the cytochrome P450 family.</text>
</comment>
<reference evidence="7 8" key="1">
    <citation type="submission" date="2015-06" db="EMBL/GenBank/DDBJ databases">
        <title>Draft genome of the ant-associated black yeast Phialophora attae CBS 131958.</title>
        <authorList>
            <person name="Moreno L.F."/>
            <person name="Stielow B.J."/>
            <person name="de Hoog S."/>
            <person name="Vicente V.A."/>
            <person name="Weiss V.A."/>
            <person name="de Vries M."/>
            <person name="Cruz L.M."/>
            <person name="Souza E.M."/>
        </authorList>
    </citation>
    <scope>NUCLEOTIDE SEQUENCE [LARGE SCALE GENOMIC DNA]</scope>
    <source>
        <strain evidence="7 8">CBS 131958</strain>
    </source>
</reference>
<dbReference type="Proteomes" id="UP000038010">
    <property type="component" value="Unassembled WGS sequence"/>
</dbReference>
<dbReference type="InterPro" id="IPR002401">
    <property type="entry name" value="Cyt_P450_E_grp-I"/>
</dbReference>
<dbReference type="GO" id="GO:0016705">
    <property type="term" value="F:oxidoreductase activity, acting on paired donors, with incorporation or reduction of molecular oxygen"/>
    <property type="evidence" value="ECO:0007669"/>
    <property type="project" value="InterPro"/>
</dbReference>
<name>A0A0N0NL01_9EURO</name>
<protein>
    <submittedName>
        <fullName evidence="7">Pisatin demethylase</fullName>
    </submittedName>
</protein>
<dbReference type="Gene3D" id="1.10.630.10">
    <property type="entry name" value="Cytochrome P450"/>
    <property type="match status" value="1"/>
</dbReference>
<evidence type="ECO:0000256" key="4">
    <source>
        <dbReference type="ARBA" id="ARBA00023004"/>
    </source>
</evidence>
<evidence type="ECO:0000256" key="2">
    <source>
        <dbReference type="ARBA" id="ARBA00022723"/>
    </source>
</evidence>
<keyword evidence="2 5" id="KW-0479">Metal-binding</keyword>
<dbReference type="SUPFAM" id="SSF48264">
    <property type="entry name" value="Cytochrome P450"/>
    <property type="match status" value="1"/>
</dbReference>
<dbReference type="PRINTS" id="PR00463">
    <property type="entry name" value="EP450I"/>
</dbReference>
<keyword evidence="6" id="KW-0503">Monooxygenase</keyword>
<evidence type="ECO:0000313" key="8">
    <source>
        <dbReference type="Proteomes" id="UP000038010"/>
    </source>
</evidence>
<dbReference type="GO" id="GO:0004497">
    <property type="term" value="F:monooxygenase activity"/>
    <property type="evidence" value="ECO:0007669"/>
    <property type="project" value="UniProtKB-KW"/>
</dbReference>
<keyword evidence="8" id="KW-1185">Reference proteome</keyword>
<keyword evidence="7" id="KW-0808">Transferase</keyword>
<dbReference type="GO" id="GO:0005506">
    <property type="term" value="F:iron ion binding"/>
    <property type="evidence" value="ECO:0007669"/>
    <property type="project" value="InterPro"/>
</dbReference>
<dbReference type="InterPro" id="IPR001128">
    <property type="entry name" value="Cyt_P450"/>
</dbReference>
<evidence type="ECO:0000313" key="7">
    <source>
        <dbReference type="EMBL" id="KPI38459.1"/>
    </source>
</evidence>
<dbReference type="PRINTS" id="PR00385">
    <property type="entry name" value="P450"/>
</dbReference>
<gene>
    <name evidence="7" type="ORF">AB675_12163</name>
</gene>
<dbReference type="PROSITE" id="PS00086">
    <property type="entry name" value="CYTOCHROME_P450"/>
    <property type="match status" value="1"/>
</dbReference>
<dbReference type="EMBL" id="LFJN01000019">
    <property type="protein sequence ID" value="KPI38459.1"/>
    <property type="molecule type" value="Genomic_DNA"/>
</dbReference>
<dbReference type="STRING" id="1664694.A0A0N0NL01"/>
<dbReference type="InterPro" id="IPR050121">
    <property type="entry name" value="Cytochrome_P450_monoxygenase"/>
</dbReference>
<dbReference type="OrthoDB" id="3934656at2759"/>
<dbReference type="VEuPathDB" id="FungiDB:AB675_12163"/>
<dbReference type="PANTHER" id="PTHR24305:SF229">
    <property type="entry name" value="P450, PUTATIVE (EUROFUNG)-RELATED"/>
    <property type="match status" value="1"/>
</dbReference>
<dbReference type="GeneID" id="28732951"/>
<keyword evidence="4 5" id="KW-0408">Iron</keyword>
<feature type="binding site" description="axial binding residue" evidence="5">
    <location>
        <position position="376"/>
    </location>
    <ligand>
        <name>heme</name>
        <dbReference type="ChEBI" id="CHEBI:30413"/>
    </ligand>
    <ligandPart>
        <name>Fe</name>
        <dbReference type="ChEBI" id="CHEBI:18248"/>
    </ligandPart>
</feature>
<organism evidence="7 8">
    <name type="scientific">Cyphellophora attinorum</name>
    <dbReference type="NCBI Taxonomy" id="1664694"/>
    <lineage>
        <taxon>Eukaryota</taxon>
        <taxon>Fungi</taxon>
        <taxon>Dikarya</taxon>
        <taxon>Ascomycota</taxon>
        <taxon>Pezizomycotina</taxon>
        <taxon>Eurotiomycetes</taxon>
        <taxon>Chaetothyriomycetidae</taxon>
        <taxon>Chaetothyriales</taxon>
        <taxon>Cyphellophoraceae</taxon>
        <taxon>Cyphellophora</taxon>
    </lineage>
</organism>
<evidence type="ECO:0000256" key="6">
    <source>
        <dbReference type="RuleBase" id="RU000461"/>
    </source>
</evidence>
<dbReference type="GO" id="GO:0032259">
    <property type="term" value="P:methylation"/>
    <property type="evidence" value="ECO:0007669"/>
    <property type="project" value="UniProtKB-KW"/>
</dbReference>